<dbReference type="AlphaFoldDB" id="A0AAU9Q3W3"/>
<organism evidence="2 3">
    <name type="scientific">Vibrio owensii</name>
    <dbReference type="NCBI Taxonomy" id="696485"/>
    <lineage>
        <taxon>Bacteria</taxon>
        <taxon>Pseudomonadati</taxon>
        <taxon>Pseudomonadota</taxon>
        <taxon>Gammaproteobacteria</taxon>
        <taxon>Vibrionales</taxon>
        <taxon>Vibrionaceae</taxon>
        <taxon>Vibrio</taxon>
    </lineage>
</organism>
<keyword evidence="1" id="KW-0472">Membrane</keyword>
<dbReference type="Proteomes" id="UP001295420">
    <property type="component" value="Unassembled WGS sequence"/>
</dbReference>
<dbReference type="EMBL" id="CAKMTQ010000006">
    <property type="protein sequence ID" value="CAH1523273.1"/>
    <property type="molecule type" value="Genomic_DNA"/>
</dbReference>
<dbReference type="RefSeq" id="WP_199455469.1">
    <property type="nucleotide sequence ID" value="NZ_CAKMTQ010000006.1"/>
</dbReference>
<feature type="transmembrane region" description="Helical" evidence="1">
    <location>
        <begin position="37"/>
        <end position="59"/>
    </location>
</feature>
<name>A0AAU9Q3W3_9VIBR</name>
<keyword evidence="1" id="KW-0812">Transmembrane</keyword>
<reference evidence="2" key="1">
    <citation type="submission" date="2022-01" db="EMBL/GenBank/DDBJ databases">
        <authorList>
            <person name="Lagorce A."/>
        </authorList>
    </citation>
    <scope>NUCLEOTIDE SEQUENCE</scope>
    <source>
        <strain evidence="2">Th15_F1_D04</strain>
    </source>
</reference>
<comment type="caution">
    <text evidence="2">The sequence shown here is derived from an EMBL/GenBank/DDBJ whole genome shotgun (WGS) entry which is preliminary data.</text>
</comment>
<evidence type="ECO:0000256" key="1">
    <source>
        <dbReference type="SAM" id="Phobius"/>
    </source>
</evidence>
<keyword evidence="1" id="KW-1133">Transmembrane helix</keyword>
<gene>
    <name evidence="2" type="ORF">THF1D04_140038</name>
</gene>
<protein>
    <recommendedName>
        <fullName evidence="4">Chemotaxis protein</fullName>
    </recommendedName>
</protein>
<evidence type="ECO:0008006" key="4">
    <source>
        <dbReference type="Google" id="ProtNLM"/>
    </source>
</evidence>
<accession>A0AAU9Q3W3</accession>
<proteinExistence type="predicted"/>
<evidence type="ECO:0000313" key="2">
    <source>
        <dbReference type="EMBL" id="CAH1523273.1"/>
    </source>
</evidence>
<sequence length="114" mass="12704">MKCSAKFKVALLATCNTLFWVSVTVSSVVMTQASISVEVLVVLLWFAACFTWGTIYWLVKHCIKPISKLTHDIEQMSHTGDFSYISTGYSKEYEALMVAVQKVVTLAKEAKMNG</sequence>
<evidence type="ECO:0000313" key="3">
    <source>
        <dbReference type="Proteomes" id="UP001295420"/>
    </source>
</evidence>